<name>A0A9P1DDU6_9DINO</name>
<evidence type="ECO:0000256" key="2">
    <source>
        <dbReference type="ARBA" id="ARBA00008789"/>
    </source>
</evidence>
<feature type="transmembrane region" description="Helical" evidence="8">
    <location>
        <begin position="181"/>
        <end position="202"/>
    </location>
</feature>
<accession>A0A9P1DDU6</accession>
<dbReference type="EMBL" id="CAMXCT030004157">
    <property type="protein sequence ID" value="CAL4795239.1"/>
    <property type="molecule type" value="Genomic_DNA"/>
</dbReference>
<keyword evidence="4 8" id="KW-1133">Transmembrane helix</keyword>
<dbReference type="Proteomes" id="UP001152797">
    <property type="component" value="Unassembled WGS sequence"/>
</dbReference>
<evidence type="ECO:0000313" key="11">
    <source>
        <dbReference type="EMBL" id="CAL4795239.1"/>
    </source>
</evidence>
<comment type="similarity">
    <text evidence="2">Belongs to the XK family.</text>
</comment>
<dbReference type="OrthoDB" id="412596at2759"/>
<reference evidence="10" key="2">
    <citation type="submission" date="2024-04" db="EMBL/GenBank/DDBJ databases">
        <authorList>
            <person name="Chen Y."/>
            <person name="Shah S."/>
            <person name="Dougan E. K."/>
            <person name="Thang M."/>
            <person name="Chan C."/>
        </authorList>
    </citation>
    <scope>NUCLEOTIDE SEQUENCE [LARGE SCALE GENOMIC DNA]</scope>
</reference>
<evidence type="ECO:0000256" key="1">
    <source>
        <dbReference type="ARBA" id="ARBA00004141"/>
    </source>
</evidence>
<protein>
    <submittedName>
        <fullName evidence="11">CTD small phosphatase-like protein 2</fullName>
    </submittedName>
</protein>
<feature type="compositionally biased region" description="Basic and acidic residues" evidence="7">
    <location>
        <begin position="1278"/>
        <end position="1288"/>
    </location>
</feature>
<gene>
    <name evidence="9" type="ORF">C1SCF055_LOCUS33424</name>
</gene>
<feature type="transmembrane region" description="Helical" evidence="8">
    <location>
        <begin position="270"/>
        <end position="294"/>
    </location>
</feature>
<keyword evidence="6" id="KW-0175">Coiled coil</keyword>
<comment type="subcellular location">
    <subcellularLocation>
        <location evidence="1">Membrane</location>
        <topology evidence="1">Multi-pass membrane protein</topology>
    </subcellularLocation>
</comment>
<feature type="transmembrane region" description="Helical" evidence="8">
    <location>
        <begin position="329"/>
        <end position="350"/>
    </location>
</feature>
<dbReference type="InterPro" id="IPR018629">
    <property type="entry name" value="XK-rel"/>
</dbReference>
<feature type="transmembrane region" description="Helical" evidence="8">
    <location>
        <begin position="116"/>
        <end position="137"/>
    </location>
</feature>
<feature type="compositionally biased region" description="Low complexity" evidence="7">
    <location>
        <begin position="1289"/>
        <end position="1301"/>
    </location>
</feature>
<dbReference type="EMBL" id="CAMXCT020004157">
    <property type="protein sequence ID" value="CAL1161302.1"/>
    <property type="molecule type" value="Genomic_DNA"/>
</dbReference>
<reference evidence="9" key="1">
    <citation type="submission" date="2022-10" db="EMBL/GenBank/DDBJ databases">
        <authorList>
            <person name="Chen Y."/>
            <person name="Dougan E. K."/>
            <person name="Chan C."/>
            <person name="Rhodes N."/>
            <person name="Thang M."/>
        </authorList>
    </citation>
    <scope>NUCLEOTIDE SEQUENCE</scope>
</reference>
<feature type="region of interest" description="Disordered" evidence="7">
    <location>
        <begin position="1265"/>
        <end position="1301"/>
    </location>
</feature>
<dbReference type="EMBL" id="CAMXCT010004157">
    <property type="protein sequence ID" value="CAI4007927.1"/>
    <property type="molecule type" value="Genomic_DNA"/>
</dbReference>
<sequence length="1301" mass="147732">MAVARAVPLTTEETKAPVHKEPTFAETTFSVFKDWVKKDVKYFVDLFVFSGAFYYLDLVSDMNTLYIFYQNGQHRYLSINLAAVLVANLYVMHDMLKAVTGKRDDWPGPGDPAHRILLLGFLVPVFGHVAYLVWISWQLGEKKKHPLLLCSKVAEAGIEAAFSSGIQIYALVYSTWTPEEWWFVAASMLVSIGSMAFAFAGIDLQDGLNGIPGLLKHWLSPAFVMVLTFRFAEISSRLSSLALFSVATRKAFQSDNFFDVAGVFEQMLNLILLTGAPLVLLVDLLVLFCLVVHFQRSNKANWNYAIPSVLCFMNPLLERGSPFTIPAWLYFTWRWVQLFGMAGVAFYLVGSERLIAAFADDVRMLQFSAGTTILWSILLPLIRVCCATHVLSSYSKEVLWTELNDGQKMLWKELRRHMFPTEKSLRCLPCRSRDFEPCYESVGAQSTSTSELLFEALSKNWCEQIEEALKVLSDGKGRKSIKPEADNFKDYEQKSMFPSLYRWKISTLELVQHKGAEAETRFLRLLFLSANTLQLPMWAGEGHELKTMQRWEELYLKLLKEMQFLLKRHPDKDSVKKLLCKNLETAKCILKLKVETRASPMDDDKMDQERRFDIGKHKARIIEDLAVYAANEASAGIDGYDKEMQELLGILCNEKTDGLSLERAKIFGKVWRSCLPEDSDEKTRKLLRSKTWLDMLDALRDDILSVLDSVGKSTDRPATHKEVMLKDDGHAPVTSIVDSKMQKAWTETVRDDIIKACAVLEENAILASLNTSEQAKKNIKNEELLEQFLKVQTDYVDAISEDIKKIEGELQVKERREQHKKNIFDRLSGKIDKEVTFASASGGKGSMADWKKRVKEICSKVKDPTGKLGIPLPSYWSGGPAFEEWNNLREKCASLQKRLERAKEKLAQNEALQQKEEKVYMLSARMDNLLLLSQEHRKVPVLKVAIPLENQLGFWAKIQDSDNFQDKFVTDLATHLCVNETHLHLRNVCQATSCKITARCVATKAGFESLRAKYDRETDDYRCDLPGDSDFADLGCALILRRFCREDRSFQLVFEGSFECELANDQNLFERLEDALNVERPFESLKIVEVKPSGEAEAGLCPEGHLLVPFGTSRDNGWGCDGRHEEGGCLSGITGFGQSAGINRFCCNRCDFDYCEKCYIRRAGAKHCSNGHPLIPLCTTKNTGWLCNKIDEGCKRGDKTKGVNRYRCEECDYDLCDICHQANALWCWAYWLRSDDDEDIKELLVEANCRPDADHETVFNCQIELEADTSDEDEEDCENGRDADDRRSVGSSSTSSPDRGF</sequence>
<keyword evidence="12" id="KW-1185">Reference proteome</keyword>
<evidence type="ECO:0000313" key="9">
    <source>
        <dbReference type="EMBL" id="CAI4007927.1"/>
    </source>
</evidence>
<evidence type="ECO:0000313" key="12">
    <source>
        <dbReference type="Proteomes" id="UP001152797"/>
    </source>
</evidence>
<evidence type="ECO:0000256" key="7">
    <source>
        <dbReference type="SAM" id="MobiDB-lite"/>
    </source>
</evidence>
<evidence type="ECO:0000256" key="8">
    <source>
        <dbReference type="SAM" id="Phobius"/>
    </source>
</evidence>
<dbReference type="Pfam" id="PF09815">
    <property type="entry name" value="XK-related"/>
    <property type="match status" value="1"/>
</dbReference>
<feature type="transmembrane region" description="Helical" evidence="8">
    <location>
        <begin position="76"/>
        <end position="96"/>
    </location>
</feature>
<organism evidence="9">
    <name type="scientific">Cladocopium goreaui</name>
    <dbReference type="NCBI Taxonomy" id="2562237"/>
    <lineage>
        <taxon>Eukaryota</taxon>
        <taxon>Sar</taxon>
        <taxon>Alveolata</taxon>
        <taxon>Dinophyceae</taxon>
        <taxon>Suessiales</taxon>
        <taxon>Symbiodiniaceae</taxon>
        <taxon>Cladocopium</taxon>
    </lineage>
</organism>
<evidence type="ECO:0000256" key="6">
    <source>
        <dbReference type="SAM" id="Coils"/>
    </source>
</evidence>
<evidence type="ECO:0000256" key="3">
    <source>
        <dbReference type="ARBA" id="ARBA00022692"/>
    </source>
</evidence>
<keyword evidence="5 8" id="KW-0472">Membrane</keyword>
<proteinExistence type="inferred from homology"/>
<comment type="caution">
    <text evidence="9">The sequence shown here is derived from an EMBL/GenBank/DDBJ whole genome shotgun (WGS) entry which is preliminary data.</text>
</comment>
<feature type="coiled-coil region" evidence="6">
    <location>
        <begin position="885"/>
        <end position="919"/>
    </location>
</feature>
<evidence type="ECO:0000256" key="5">
    <source>
        <dbReference type="ARBA" id="ARBA00023136"/>
    </source>
</evidence>
<evidence type="ECO:0000256" key="4">
    <source>
        <dbReference type="ARBA" id="ARBA00022989"/>
    </source>
</evidence>
<keyword evidence="3 8" id="KW-0812">Transmembrane</keyword>
<dbReference type="GO" id="GO:0005886">
    <property type="term" value="C:plasma membrane"/>
    <property type="evidence" value="ECO:0007669"/>
    <property type="project" value="UniProtKB-ARBA"/>
</dbReference>
<feature type="compositionally biased region" description="Acidic residues" evidence="7">
    <location>
        <begin position="1265"/>
        <end position="1277"/>
    </location>
</feature>
<evidence type="ECO:0000313" key="10">
    <source>
        <dbReference type="EMBL" id="CAL1161302.1"/>
    </source>
</evidence>